<dbReference type="GO" id="GO:0005737">
    <property type="term" value="C:cytoplasm"/>
    <property type="evidence" value="ECO:0007669"/>
    <property type="project" value="UniProtKB-SubCell"/>
</dbReference>
<dbReference type="InterPro" id="IPR007055">
    <property type="entry name" value="BON_dom"/>
</dbReference>
<name>A0A1X3D343_9NEIS</name>
<dbReference type="GeneID" id="94580394"/>
<evidence type="ECO:0000256" key="1">
    <source>
        <dbReference type="ARBA" id="ARBA00004496"/>
    </source>
</evidence>
<dbReference type="Gene3D" id="3.30.1340.30">
    <property type="match status" value="1"/>
</dbReference>
<dbReference type="RefSeq" id="WP_085366829.1">
    <property type="nucleotide sequence ID" value="NZ_CAUJPZ010000053.1"/>
</dbReference>
<comment type="subcellular location">
    <subcellularLocation>
        <location evidence="1">Cytoplasm</location>
    </subcellularLocation>
</comment>
<dbReference type="SMART" id="SM00257">
    <property type="entry name" value="LysM"/>
    <property type="match status" value="1"/>
</dbReference>
<dbReference type="STRING" id="194197.BWD09_10840"/>
<dbReference type="OrthoDB" id="370541at2"/>
<dbReference type="Proteomes" id="UP000193118">
    <property type="component" value="Unassembled WGS sequence"/>
</dbReference>
<keyword evidence="2" id="KW-0963">Cytoplasm</keyword>
<dbReference type="InterPro" id="IPR052196">
    <property type="entry name" value="Bact_Kbp"/>
</dbReference>
<dbReference type="PANTHER" id="PTHR34700:SF8">
    <property type="entry name" value="POTASSIUM BINDING PROTEIN KBP"/>
    <property type="match status" value="1"/>
</dbReference>
<sequence length="158" mass="16552">MGLFSFIKNAGEKLFGKDEQEVAAAAAANVDDLNAKAAAAIQSYIEKQNLGLSGLSVAFDGASGQVTLSGSAPSQESAEKAVLAAGNVTGVAGVQNNLQFPAAAEAQYHDVVKGDTLSAISKKYYGDANKYMKIFEANKPMLSHPDKIYPGQKLRIPE</sequence>
<dbReference type="NCBIfam" id="NF008399">
    <property type="entry name" value="PRK11198.1"/>
    <property type="match status" value="1"/>
</dbReference>
<feature type="domain" description="LysM" evidence="5">
    <location>
        <begin position="107"/>
        <end position="156"/>
    </location>
</feature>
<dbReference type="PROSITE" id="PS50914">
    <property type="entry name" value="BON"/>
    <property type="match status" value="1"/>
</dbReference>
<evidence type="ECO:0000256" key="2">
    <source>
        <dbReference type="ARBA" id="ARBA00022490"/>
    </source>
</evidence>
<reference evidence="7" key="1">
    <citation type="submission" date="2017-01" db="EMBL/GenBank/DDBJ databases">
        <authorList>
            <person name="Wolfgang W.J."/>
            <person name="Cole J."/>
            <person name="Wroblewski D."/>
            <person name="Mcginnis J."/>
            <person name="Musser K.A."/>
        </authorList>
    </citation>
    <scope>NUCLEOTIDE SEQUENCE [LARGE SCALE GENOMIC DNA]</scope>
    <source>
        <strain evidence="7">DSM 19151</strain>
    </source>
</reference>
<organism evidence="6 7">
    <name type="scientific">Neisseria dentiae</name>
    <dbReference type="NCBI Taxonomy" id="194197"/>
    <lineage>
        <taxon>Bacteria</taxon>
        <taxon>Pseudomonadati</taxon>
        <taxon>Pseudomonadota</taxon>
        <taxon>Betaproteobacteria</taxon>
        <taxon>Neisseriales</taxon>
        <taxon>Neisseriaceae</taxon>
        <taxon>Neisseria</taxon>
    </lineage>
</organism>
<dbReference type="SUPFAM" id="SSF54106">
    <property type="entry name" value="LysM domain"/>
    <property type="match status" value="1"/>
</dbReference>
<dbReference type="EMBL" id="MTBO01000038">
    <property type="protein sequence ID" value="OSI14318.1"/>
    <property type="molecule type" value="Genomic_DNA"/>
</dbReference>
<dbReference type="FunFam" id="3.10.350.10:FF:000001">
    <property type="entry name" value="Peptidoglycan-binding protein LysM"/>
    <property type="match status" value="1"/>
</dbReference>
<dbReference type="AlphaFoldDB" id="A0A1X3D343"/>
<evidence type="ECO:0000259" key="4">
    <source>
        <dbReference type="PROSITE" id="PS50914"/>
    </source>
</evidence>
<comment type="caution">
    <text evidence="6">The sequence shown here is derived from an EMBL/GenBank/DDBJ whole genome shotgun (WGS) entry which is preliminary data.</text>
</comment>
<dbReference type="CDD" id="cd00118">
    <property type="entry name" value="LysM"/>
    <property type="match status" value="1"/>
</dbReference>
<dbReference type="Gene3D" id="3.10.350.10">
    <property type="entry name" value="LysM domain"/>
    <property type="match status" value="1"/>
</dbReference>
<dbReference type="Pfam" id="PF04972">
    <property type="entry name" value="BON"/>
    <property type="match status" value="1"/>
</dbReference>
<dbReference type="PROSITE" id="PS51782">
    <property type="entry name" value="LYSM"/>
    <property type="match status" value="1"/>
</dbReference>
<dbReference type="PANTHER" id="PTHR34700">
    <property type="entry name" value="POTASSIUM BINDING PROTEIN KBP"/>
    <property type="match status" value="1"/>
</dbReference>
<dbReference type="InterPro" id="IPR036779">
    <property type="entry name" value="LysM_dom_sf"/>
</dbReference>
<dbReference type="Pfam" id="PF01476">
    <property type="entry name" value="LysM"/>
    <property type="match status" value="1"/>
</dbReference>
<evidence type="ECO:0000313" key="7">
    <source>
        <dbReference type="Proteomes" id="UP000193118"/>
    </source>
</evidence>
<feature type="domain" description="BON" evidence="4">
    <location>
        <begin position="29"/>
        <end position="102"/>
    </location>
</feature>
<keyword evidence="7" id="KW-1185">Reference proteome</keyword>
<protein>
    <recommendedName>
        <fullName evidence="3">Potassium binding protein Kbp</fullName>
    </recommendedName>
</protein>
<proteinExistence type="predicted"/>
<accession>A0A1X3D343</accession>
<evidence type="ECO:0000256" key="3">
    <source>
        <dbReference type="ARBA" id="ARBA00072219"/>
    </source>
</evidence>
<dbReference type="InterPro" id="IPR018392">
    <property type="entry name" value="LysM"/>
</dbReference>
<evidence type="ECO:0000259" key="5">
    <source>
        <dbReference type="PROSITE" id="PS51782"/>
    </source>
</evidence>
<gene>
    <name evidence="6" type="ORF">BWD09_10840</name>
</gene>
<evidence type="ECO:0000313" key="6">
    <source>
        <dbReference type="EMBL" id="OSI14318.1"/>
    </source>
</evidence>